<proteinExistence type="predicted"/>
<sequence>MDKWLKRVKPPSTETPPAPTPTTEDVGDINPDLSPEETCASSNSETAAHQATSMASASDRGGDDEPPSTSKHMGVEMPTTVKRRKYDDKYIALGFTCIGTGSSIQPQCVVCAKVLSHNSMKPSLLRRHLETNHPHLKNKPREYFERELRGLSTTKSTITKPDTMNKKALEASYMVSYRIAQTGKPHTIMEEFFLPSAADAVGVMLGEKAKSVIQTIPASDNTVSRRISAMAGDVFKQLLLRVRASEFYSLQLDESTDVAGLAQLLVYVRYIHEGSVNEDMLFCKPLETRTTGKDIFHMLDTFVTSNGLVWTKCVGICTDGARAMTGRHSGVVTRVQAVAPDATWVHCSIHREALAAKGMPADLKTVLDKTVKMVNFVKARPLNKRIFTALCNEMGSDHTSLLLHTEVRWLSRGKVLTRVFELKDELKMFFVDHSFHLSDSLHDEEFLSRLAYLGDIFSRLNELNLGLQGLSANIFIVREKIEAMIQKLKLWIDCVGKNNIVSFPLLNEFLCENDLSLTDGTKRDIVAHLGELAAELRRYFPDSDDESDSWIRHPFTTTAPAALSVSQQENLIDIATTGSLKVDFNHKPLIHFWIGLLTEYPELATRAVKKLIPFATTYLCERAFSSLTSLKTKYRHRLCVEDDLRLKLSPIRPDIQGLCASSQAHPSH</sequence>
<feature type="compositionally biased region" description="Polar residues" evidence="1">
    <location>
        <begin position="39"/>
        <end position="56"/>
    </location>
</feature>
<dbReference type="SUPFAM" id="SSF53098">
    <property type="entry name" value="Ribonuclease H-like"/>
    <property type="match status" value="1"/>
</dbReference>
<name>A0A7T8HHZ1_CALRO</name>
<dbReference type="PANTHER" id="PTHR45913">
    <property type="entry name" value="EPM2A-INTERACTING PROTEIN 1"/>
    <property type="match status" value="1"/>
</dbReference>
<keyword evidence="3" id="KW-1185">Reference proteome</keyword>
<dbReference type="Proteomes" id="UP000595437">
    <property type="component" value="Chromosome 7"/>
</dbReference>
<reference evidence="3" key="1">
    <citation type="submission" date="2021-01" db="EMBL/GenBank/DDBJ databases">
        <title>Caligus Genome Assembly.</title>
        <authorList>
            <person name="Gallardo-Escarate C."/>
        </authorList>
    </citation>
    <scope>NUCLEOTIDE SEQUENCE [LARGE SCALE GENOMIC DNA]</scope>
</reference>
<dbReference type="PANTHER" id="PTHR45913:SF19">
    <property type="entry name" value="LOW QUALITY PROTEIN: ZINC FINGER BED DOMAIN-CONTAINING PROTEIN 5-LIKE"/>
    <property type="match status" value="1"/>
</dbReference>
<accession>A0A7T8HHZ1</accession>
<dbReference type="AlphaFoldDB" id="A0A7T8HHZ1"/>
<evidence type="ECO:0000313" key="3">
    <source>
        <dbReference type="Proteomes" id="UP000595437"/>
    </source>
</evidence>
<dbReference type="InterPro" id="IPR012337">
    <property type="entry name" value="RNaseH-like_sf"/>
</dbReference>
<dbReference type="EMBL" id="CP045896">
    <property type="protein sequence ID" value="QQP50210.1"/>
    <property type="molecule type" value="Genomic_DNA"/>
</dbReference>
<protein>
    <recommendedName>
        <fullName evidence="4">Zinc finger BED domain-containing protein 5</fullName>
    </recommendedName>
</protein>
<feature type="region of interest" description="Disordered" evidence="1">
    <location>
        <begin position="1"/>
        <end position="80"/>
    </location>
</feature>
<evidence type="ECO:0000256" key="1">
    <source>
        <dbReference type="SAM" id="MobiDB-lite"/>
    </source>
</evidence>
<dbReference type="OrthoDB" id="6351387at2759"/>
<evidence type="ECO:0000313" key="2">
    <source>
        <dbReference type="EMBL" id="QQP50210.1"/>
    </source>
</evidence>
<organism evidence="2 3">
    <name type="scientific">Caligus rogercresseyi</name>
    <name type="common">Sea louse</name>
    <dbReference type="NCBI Taxonomy" id="217165"/>
    <lineage>
        <taxon>Eukaryota</taxon>
        <taxon>Metazoa</taxon>
        <taxon>Ecdysozoa</taxon>
        <taxon>Arthropoda</taxon>
        <taxon>Crustacea</taxon>
        <taxon>Multicrustacea</taxon>
        <taxon>Hexanauplia</taxon>
        <taxon>Copepoda</taxon>
        <taxon>Siphonostomatoida</taxon>
        <taxon>Caligidae</taxon>
        <taxon>Caligus</taxon>
    </lineage>
</organism>
<gene>
    <name evidence="2" type="ORF">FKW44_011137</name>
</gene>
<evidence type="ECO:0008006" key="4">
    <source>
        <dbReference type="Google" id="ProtNLM"/>
    </source>
</evidence>